<keyword evidence="3" id="KW-1185">Reference proteome</keyword>
<name>A0A2V5GUQ9_ASPV1</name>
<proteinExistence type="predicted"/>
<dbReference type="AlphaFoldDB" id="A0A2V5GUQ9"/>
<reference evidence="2 3" key="1">
    <citation type="submission" date="2018-02" db="EMBL/GenBank/DDBJ databases">
        <title>The genomes of Aspergillus section Nigri reveals drivers in fungal speciation.</title>
        <authorList>
            <consortium name="DOE Joint Genome Institute"/>
            <person name="Vesth T.C."/>
            <person name="Nybo J."/>
            <person name="Theobald S."/>
            <person name="Brandl J."/>
            <person name="Frisvad J.C."/>
            <person name="Nielsen K.F."/>
            <person name="Lyhne E.K."/>
            <person name="Kogle M.E."/>
            <person name="Kuo A."/>
            <person name="Riley R."/>
            <person name="Clum A."/>
            <person name="Nolan M."/>
            <person name="Lipzen A."/>
            <person name="Salamov A."/>
            <person name="Henrissat B."/>
            <person name="Wiebenga A."/>
            <person name="De vries R.P."/>
            <person name="Grigoriev I.V."/>
            <person name="Mortensen U.H."/>
            <person name="Andersen M.R."/>
            <person name="Baker S.E."/>
        </authorList>
    </citation>
    <scope>NUCLEOTIDE SEQUENCE [LARGE SCALE GENOMIC DNA]</scope>
    <source>
        <strain evidence="2 3">CBS 115571</strain>
    </source>
</reference>
<keyword evidence="1" id="KW-0472">Membrane</keyword>
<dbReference type="Proteomes" id="UP000249829">
    <property type="component" value="Unassembled WGS sequence"/>
</dbReference>
<evidence type="ECO:0000313" key="2">
    <source>
        <dbReference type="EMBL" id="PYI14888.1"/>
    </source>
</evidence>
<sequence>MTNARNWSGFRSWHGIHKAFETAQAIKTMIFGWLIIADTIRAVGVAFLLLMVER</sequence>
<evidence type="ECO:0000256" key="1">
    <source>
        <dbReference type="SAM" id="Phobius"/>
    </source>
</evidence>
<keyword evidence="1" id="KW-1133">Transmembrane helix</keyword>
<organism evidence="2 3">
    <name type="scientific">Aspergillus violaceofuscus (strain CBS 115571)</name>
    <dbReference type="NCBI Taxonomy" id="1450538"/>
    <lineage>
        <taxon>Eukaryota</taxon>
        <taxon>Fungi</taxon>
        <taxon>Dikarya</taxon>
        <taxon>Ascomycota</taxon>
        <taxon>Pezizomycotina</taxon>
        <taxon>Eurotiomycetes</taxon>
        <taxon>Eurotiomycetidae</taxon>
        <taxon>Eurotiales</taxon>
        <taxon>Aspergillaceae</taxon>
        <taxon>Aspergillus</taxon>
    </lineage>
</organism>
<gene>
    <name evidence="2" type="ORF">BO99DRAFT_406370</name>
</gene>
<accession>A0A2V5GUQ9</accession>
<protein>
    <submittedName>
        <fullName evidence="2">Uncharacterized protein</fullName>
    </submittedName>
</protein>
<evidence type="ECO:0000313" key="3">
    <source>
        <dbReference type="Proteomes" id="UP000249829"/>
    </source>
</evidence>
<dbReference type="EMBL" id="KZ825201">
    <property type="protein sequence ID" value="PYI14888.1"/>
    <property type="molecule type" value="Genomic_DNA"/>
</dbReference>
<feature type="transmembrane region" description="Helical" evidence="1">
    <location>
        <begin position="30"/>
        <end position="52"/>
    </location>
</feature>
<keyword evidence="1" id="KW-0812">Transmembrane</keyword>